<feature type="domain" description="Reverse transcriptase Ty1/copia-type" evidence="1">
    <location>
        <begin position="12"/>
        <end position="83"/>
    </location>
</feature>
<evidence type="ECO:0000313" key="3">
    <source>
        <dbReference type="Proteomes" id="UP000288805"/>
    </source>
</evidence>
<dbReference type="SUPFAM" id="SSF56672">
    <property type="entry name" value="DNA/RNA polymerases"/>
    <property type="match status" value="1"/>
</dbReference>
<dbReference type="InterPro" id="IPR013103">
    <property type="entry name" value="RVT_2"/>
</dbReference>
<dbReference type="CDD" id="cd09272">
    <property type="entry name" value="RNase_HI_RT_Ty1"/>
    <property type="match status" value="1"/>
</dbReference>
<accession>A0A438FIF0</accession>
<feature type="domain" description="Reverse transcriptase Ty1/copia-type" evidence="1">
    <location>
        <begin position="124"/>
        <end position="275"/>
    </location>
</feature>
<dbReference type="PANTHER" id="PTHR11439">
    <property type="entry name" value="GAG-POL-RELATED RETROTRANSPOSON"/>
    <property type="match status" value="1"/>
</dbReference>
<protein>
    <submittedName>
        <fullName evidence="2">Retrovirus-related Pol polyprotein from transposon RE1</fullName>
    </submittedName>
</protein>
<dbReference type="InterPro" id="IPR043502">
    <property type="entry name" value="DNA/RNA_pol_sf"/>
</dbReference>
<reference evidence="2 3" key="1">
    <citation type="journal article" date="2018" name="PLoS Genet.">
        <title>Population sequencing reveals clonal diversity and ancestral inbreeding in the grapevine cultivar Chardonnay.</title>
        <authorList>
            <person name="Roach M.J."/>
            <person name="Johnson D.L."/>
            <person name="Bohlmann J."/>
            <person name="van Vuuren H.J."/>
            <person name="Jones S.J."/>
            <person name="Pretorius I.S."/>
            <person name="Schmidt S.A."/>
            <person name="Borneman A.R."/>
        </authorList>
    </citation>
    <scope>NUCLEOTIDE SEQUENCE [LARGE SCALE GENOMIC DNA]</scope>
    <source>
        <strain evidence="3">cv. Chardonnay</strain>
        <tissue evidence="2">Leaf</tissue>
    </source>
</reference>
<dbReference type="PANTHER" id="PTHR11439:SF500">
    <property type="entry name" value="RNA-DIRECTED DNA POLYMERASE"/>
    <property type="match status" value="1"/>
</dbReference>
<evidence type="ECO:0000259" key="1">
    <source>
        <dbReference type="Pfam" id="PF07727"/>
    </source>
</evidence>
<name>A0A438FIF0_VITVI</name>
<sequence length="483" mass="54582">MSEEYDALVRNGTWELVPPEDITNLVGCKWIFRIKRNSDGSIDRYKARLVAKGFHQRPGMDYHETFSPVVKPTTVRLVLSIAIFGSLRQAKQRREAKRKSKQSEEKQRGQQLQYSFTLLEHFPKLSENVFMAQPPGFVDSDHPSYVCKLHKAIYGLKQAPRAWYHELRQFLLTSGFKNSHSDTSLFVLRSSNHVLYLLVYVDDIILTGNSDTLVSQFVDYLAQRFSLKDLGPLSYFLGVEVVPHRLGILLSQRRYIQDLLIRTNMANAKPVLTPLPTSSTAISLTSGTPLSDPTPYRAAVGSLQYLFLTRPDISFAVNRMAQFMHQLTSEHWVLAGNKNDYSSTSAYLVYLGRNLVSWSLKKQQTVARSSTEAEYRSVAATAAELHWVGYLLSDLGISLTTSPVVYCDNVGATQLSSNPIFHSRMKHVAIDYHFIRDQVQFGLLRVAHVSSADQFADLLTKPLPTSQFLLLRDKIGLSTRGLS</sequence>
<gene>
    <name evidence="2" type="primary">RE1_2776</name>
    <name evidence="2" type="ORF">CK203_100243</name>
</gene>
<dbReference type="EMBL" id="QGNW01000879">
    <property type="protein sequence ID" value="RVW59732.1"/>
    <property type="molecule type" value="Genomic_DNA"/>
</dbReference>
<evidence type="ECO:0000313" key="2">
    <source>
        <dbReference type="EMBL" id="RVW59732.1"/>
    </source>
</evidence>
<dbReference type="Proteomes" id="UP000288805">
    <property type="component" value="Unassembled WGS sequence"/>
</dbReference>
<organism evidence="2 3">
    <name type="scientific">Vitis vinifera</name>
    <name type="common">Grape</name>
    <dbReference type="NCBI Taxonomy" id="29760"/>
    <lineage>
        <taxon>Eukaryota</taxon>
        <taxon>Viridiplantae</taxon>
        <taxon>Streptophyta</taxon>
        <taxon>Embryophyta</taxon>
        <taxon>Tracheophyta</taxon>
        <taxon>Spermatophyta</taxon>
        <taxon>Magnoliopsida</taxon>
        <taxon>eudicotyledons</taxon>
        <taxon>Gunneridae</taxon>
        <taxon>Pentapetalae</taxon>
        <taxon>rosids</taxon>
        <taxon>Vitales</taxon>
        <taxon>Vitaceae</taxon>
        <taxon>Viteae</taxon>
        <taxon>Vitis</taxon>
    </lineage>
</organism>
<comment type="caution">
    <text evidence="2">The sequence shown here is derived from an EMBL/GenBank/DDBJ whole genome shotgun (WGS) entry which is preliminary data.</text>
</comment>
<dbReference type="AlphaFoldDB" id="A0A438FIF0"/>
<proteinExistence type="predicted"/>
<dbReference type="Pfam" id="PF07727">
    <property type="entry name" value="RVT_2"/>
    <property type="match status" value="2"/>
</dbReference>